<keyword evidence="2" id="KW-1185">Reference proteome</keyword>
<protein>
    <submittedName>
        <fullName evidence="1">Uncharacterized protein</fullName>
    </submittedName>
</protein>
<evidence type="ECO:0000313" key="1">
    <source>
        <dbReference type="EMBL" id="CAF9938176.1"/>
    </source>
</evidence>
<organism evidence="1 2">
    <name type="scientific">Imshaugia aleurites</name>
    <dbReference type="NCBI Taxonomy" id="172621"/>
    <lineage>
        <taxon>Eukaryota</taxon>
        <taxon>Fungi</taxon>
        <taxon>Dikarya</taxon>
        <taxon>Ascomycota</taxon>
        <taxon>Pezizomycotina</taxon>
        <taxon>Lecanoromycetes</taxon>
        <taxon>OSLEUM clade</taxon>
        <taxon>Lecanoromycetidae</taxon>
        <taxon>Lecanorales</taxon>
        <taxon>Lecanorineae</taxon>
        <taxon>Parmeliaceae</taxon>
        <taxon>Imshaugia</taxon>
    </lineage>
</organism>
<sequence length="107" mass="11646">MPGPSGDPFNVNIEGRREECRNYMKGAVATGEDHAQDGAATNEVNSWNISVGTGLRHRTCLLIGEDLLGSTFALHIAQDPDKGALESGDYVTNGVYVRDPYSDNWVY</sequence>
<name>A0A8H3G8N5_9LECA</name>
<comment type="caution">
    <text evidence="1">The sequence shown here is derived from an EMBL/GenBank/DDBJ whole genome shotgun (WGS) entry which is preliminary data.</text>
</comment>
<dbReference type="AlphaFoldDB" id="A0A8H3G8N5"/>
<dbReference type="EMBL" id="CAJPDT010000106">
    <property type="protein sequence ID" value="CAF9938176.1"/>
    <property type="molecule type" value="Genomic_DNA"/>
</dbReference>
<evidence type="ECO:0000313" key="2">
    <source>
        <dbReference type="Proteomes" id="UP000664534"/>
    </source>
</evidence>
<dbReference type="Proteomes" id="UP000664534">
    <property type="component" value="Unassembled WGS sequence"/>
</dbReference>
<gene>
    <name evidence="1" type="ORF">IMSHALPRED_000694</name>
</gene>
<reference evidence="1" key="1">
    <citation type="submission" date="2021-03" db="EMBL/GenBank/DDBJ databases">
        <authorList>
            <person name="Tagirdzhanova G."/>
        </authorList>
    </citation>
    <scope>NUCLEOTIDE SEQUENCE</scope>
</reference>
<accession>A0A8H3G8N5</accession>
<proteinExistence type="predicted"/>